<evidence type="ECO:0000256" key="1">
    <source>
        <dbReference type="SAM" id="Phobius"/>
    </source>
</evidence>
<feature type="transmembrane region" description="Helical" evidence="1">
    <location>
        <begin position="262"/>
        <end position="285"/>
    </location>
</feature>
<dbReference type="EMBL" id="JACXLC010000001">
    <property type="protein sequence ID" value="MBD2842731.1"/>
    <property type="molecule type" value="Genomic_DNA"/>
</dbReference>
<accession>A0ABR8KX44</accession>
<comment type="caution">
    <text evidence="2">The sequence shown here is derived from an EMBL/GenBank/DDBJ whole genome shotgun (WGS) entry which is preliminary data.</text>
</comment>
<feature type="transmembrane region" description="Helical" evidence="1">
    <location>
        <begin position="72"/>
        <end position="91"/>
    </location>
</feature>
<reference evidence="2 3" key="1">
    <citation type="submission" date="2020-09" db="EMBL/GenBank/DDBJ databases">
        <authorList>
            <person name="Yoon J.-W."/>
        </authorList>
    </citation>
    <scope>NUCLEOTIDE SEQUENCE [LARGE SCALE GENOMIC DNA]</scope>
    <source>
        <strain evidence="2 3">KMU-140</strain>
    </source>
</reference>
<evidence type="ECO:0000313" key="2">
    <source>
        <dbReference type="EMBL" id="MBD2842731.1"/>
    </source>
</evidence>
<keyword evidence="1" id="KW-1133">Transmembrane helix</keyword>
<feature type="transmembrane region" description="Helical" evidence="1">
    <location>
        <begin position="182"/>
        <end position="203"/>
    </location>
</feature>
<name>A0ABR8KX44_9SPHN</name>
<feature type="transmembrane region" description="Helical" evidence="1">
    <location>
        <begin position="46"/>
        <end position="66"/>
    </location>
</feature>
<evidence type="ECO:0000313" key="3">
    <source>
        <dbReference type="Proteomes" id="UP000635384"/>
    </source>
</evidence>
<keyword evidence="3" id="KW-1185">Reference proteome</keyword>
<sequence>MTSNDSERYLWDGAVALAGFDPYQTAPDHPSVAGLRGLWATPPEHAQYATLYPPAALALFAFAASFGPDLAFWVWKAILALAGITSLILMLKVLRYYDREQHFALLALSPLLVFETGIGAHLDAILVLGLAIMLWAQTQSRWALMGTALGVVTCVKFSPLVLLVPLLFILDRPAFIRVAGSALLVIAGVYGSALLLGYVPLGILPEFLEKWRGGSPVFFALEQILDGPGLALATGALAAGGLLVSAFLAWRGKALLACTAALATPLLVSPVVFPWYLMILVPFLALRPSWTVLLWVTSVPVTYEVLDLWLGSGVWSPQPWPLAVIAIGWLIGLSLDSRIHMPPFALAMPSVQERTEIVN</sequence>
<feature type="transmembrane region" description="Helical" evidence="1">
    <location>
        <begin position="230"/>
        <end position="250"/>
    </location>
</feature>
<proteinExistence type="predicted"/>
<feature type="transmembrane region" description="Helical" evidence="1">
    <location>
        <begin position="142"/>
        <end position="170"/>
    </location>
</feature>
<gene>
    <name evidence="2" type="ORF">IB285_10725</name>
</gene>
<keyword evidence="1" id="KW-0812">Transmembrane</keyword>
<organism evidence="2 3">
    <name type="scientific">Erythrobacter rubeus</name>
    <dbReference type="NCBI Taxonomy" id="2760803"/>
    <lineage>
        <taxon>Bacteria</taxon>
        <taxon>Pseudomonadati</taxon>
        <taxon>Pseudomonadota</taxon>
        <taxon>Alphaproteobacteria</taxon>
        <taxon>Sphingomonadales</taxon>
        <taxon>Erythrobacteraceae</taxon>
        <taxon>Erythrobacter/Porphyrobacter group</taxon>
        <taxon>Erythrobacter</taxon>
    </lineage>
</organism>
<dbReference type="RefSeq" id="WP_190788172.1">
    <property type="nucleotide sequence ID" value="NZ_JACXLC010000001.1"/>
</dbReference>
<dbReference type="Pfam" id="PF26314">
    <property type="entry name" value="MptA_B_family"/>
    <property type="match status" value="1"/>
</dbReference>
<keyword evidence="1" id="KW-0472">Membrane</keyword>
<feature type="transmembrane region" description="Helical" evidence="1">
    <location>
        <begin position="103"/>
        <end position="136"/>
    </location>
</feature>
<dbReference type="Proteomes" id="UP000635384">
    <property type="component" value="Unassembled WGS sequence"/>
</dbReference>
<protein>
    <submittedName>
        <fullName evidence="2">DUF2029 domain-containing protein</fullName>
    </submittedName>
</protein>